<evidence type="ECO:0000256" key="3">
    <source>
        <dbReference type="PROSITE-ProRule" id="PRU00182"/>
    </source>
</evidence>
<dbReference type="SUPFAM" id="SSF55174">
    <property type="entry name" value="Alpha-L RNA-binding motif"/>
    <property type="match status" value="1"/>
</dbReference>
<dbReference type="SUPFAM" id="SSF53335">
    <property type="entry name" value="S-adenosyl-L-methionine-dependent methyltransferases"/>
    <property type="match status" value="1"/>
</dbReference>
<protein>
    <submittedName>
        <fullName evidence="5">TlyA family rRNA (Cytidine-2'-O)-methyltransferase</fullName>
    </submittedName>
</protein>
<evidence type="ECO:0000313" key="6">
    <source>
        <dbReference type="Proteomes" id="UP000317730"/>
    </source>
</evidence>
<dbReference type="CDD" id="cd02440">
    <property type="entry name" value="AdoMet_MTases"/>
    <property type="match status" value="1"/>
</dbReference>
<comment type="caution">
    <text evidence="5">The sequence shown here is derived from an EMBL/GenBank/DDBJ whole genome shotgun (WGS) entry which is preliminary data.</text>
</comment>
<dbReference type="GO" id="GO:0032259">
    <property type="term" value="P:methylation"/>
    <property type="evidence" value="ECO:0007669"/>
    <property type="project" value="UniProtKB-KW"/>
</dbReference>
<keyword evidence="1 3" id="KW-0694">RNA-binding</keyword>
<dbReference type="GO" id="GO:0008168">
    <property type="term" value="F:methyltransferase activity"/>
    <property type="evidence" value="ECO:0007669"/>
    <property type="project" value="UniProtKB-KW"/>
</dbReference>
<dbReference type="InterPro" id="IPR004538">
    <property type="entry name" value="Hemolysin_A/TlyA"/>
</dbReference>
<dbReference type="GO" id="GO:0003723">
    <property type="term" value="F:RNA binding"/>
    <property type="evidence" value="ECO:0007669"/>
    <property type="project" value="UniProtKB-KW"/>
</dbReference>
<organism evidence="5 6">
    <name type="scientific">Acetobacter peroxydans</name>
    <dbReference type="NCBI Taxonomy" id="104098"/>
    <lineage>
        <taxon>Bacteria</taxon>
        <taxon>Pseudomonadati</taxon>
        <taxon>Pseudomonadota</taxon>
        <taxon>Alphaproteobacteria</taxon>
        <taxon>Acetobacterales</taxon>
        <taxon>Acetobacteraceae</taxon>
        <taxon>Acetobacter</taxon>
    </lineage>
</organism>
<comment type="similarity">
    <text evidence="2">Belongs to the TlyA family.</text>
</comment>
<evidence type="ECO:0000259" key="4">
    <source>
        <dbReference type="SMART" id="SM00363"/>
    </source>
</evidence>
<dbReference type="Proteomes" id="UP000317730">
    <property type="component" value="Unassembled WGS sequence"/>
</dbReference>
<dbReference type="InterPro" id="IPR047048">
    <property type="entry name" value="TlyA"/>
</dbReference>
<accession>A0A4Y3TWX1</accession>
<dbReference type="PIRSF" id="PIRSF005578">
    <property type="entry name" value="TlyA"/>
    <property type="match status" value="1"/>
</dbReference>
<reference evidence="5 6" key="1">
    <citation type="submission" date="2019-06" db="EMBL/GenBank/DDBJ databases">
        <title>Whole genome shotgun sequence of Acetobacter peroxydans NBRC 13755.</title>
        <authorList>
            <person name="Hosoyama A."/>
            <person name="Uohara A."/>
            <person name="Ohji S."/>
            <person name="Ichikawa N."/>
        </authorList>
    </citation>
    <scope>NUCLEOTIDE SEQUENCE [LARGE SCALE GENOMIC DNA]</scope>
    <source>
        <strain evidence="5 6">NBRC 13755</strain>
    </source>
</reference>
<dbReference type="Gene3D" id="3.40.50.150">
    <property type="entry name" value="Vaccinia Virus protein VP39"/>
    <property type="match status" value="1"/>
</dbReference>
<dbReference type="SMART" id="SM00363">
    <property type="entry name" value="S4"/>
    <property type="match status" value="1"/>
</dbReference>
<keyword evidence="5" id="KW-0808">Transferase</keyword>
<dbReference type="InterPro" id="IPR002877">
    <property type="entry name" value="RNA_MeTrfase_FtsJ_dom"/>
</dbReference>
<gene>
    <name evidence="5" type="ORF">APE01nite_17560</name>
</gene>
<dbReference type="EMBL" id="BJMV01000009">
    <property type="protein sequence ID" value="GEB85959.1"/>
    <property type="molecule type" value="Genomic_DNA"/>
</dbReference>
<dbReference type="Pfam" id="PF01479">
    <property type="entry name" value="S4"/>
    <property type="match status" value="1"/>
</dbReference>
<keyword evidence="5" id="KW-0489">Methyltransferase</keyword>
<name>A0A4Y3TWX1_9PROT</name>
<dbReference type="PANTHER" id="PTHR32319">
    <property type="entry name" value="BACTERIAL HEMOLYSIN-LIKE PROTEIN"/>
    <property type="match status" value="1"/>
</dbReference>
<evidence type="ECO:0000256" key="2">
    <source>
        <dbReference type="ARBA" id="ARBA00029460"/>
    </source>
</evidence>
<dbReference type="PANTHER" id="PTHR32319:SF0">
    <property type="entry name" value="BACTERIAL HEMOLYSIN-LIKE PROTEIN"/>
    <property type="match status" value="1"/>
</dbReference>
<dbReference type="InterPro" id="IPR002942">
    <property type="entry name" value="S4_RNA-bd"/>
</dbReference>
<dbReference type="NCBIfam" id="TIGR00478">
    <property type="entry name" value="tly"/>
    <property type="match status" value="1"/>
</dbReference>
<keyword evidence="6" id="KW-1185">Reference proteome</keyword>
<dbReference type="PROSITE" id="PS50889">
    <property type="entry name" value="S4"/>
    <property type="match status" value="1"/>
</dbReference>
<evidence type="ECO:0000313" key="5">
    <source>
        <dbReference type="EMBL" id="GEB85959.1"/>
    </source>
</evidence>
<evidence type="ECO:0000256" key="1">
    <source>
        <dbReference type="ARBA" id="ARBA00022884"/>
    </source>
</evidence>
<dbReference type="RefSeq" id="WP_141376667.1">
    <property type="nucleotide sequence ID" value="NZ_BAPL01000032.1"/>
</dbReference>
<dbReference type="Pfam" id="PF01728">
    <property type="entry name" value="FtsJ"/>
    <property type="match status" value="1"/>
</dbReference>
<dbReference type="OrthoDB" id="9784736at2"/>
<dbReference type="InterPro" id="IPR036986">
    <property type="entry name" value="S4_RNA-bd_sf"/>
</dbReference>
<dbReference type="AlphaFoldDB" id="A0A4Y3TWX1"/>
<dbReference type="Gene3D" id="3.10.290.10">
    <property type="entry name" value="RNA-binding S4 domain"/>
    <property type="match status" value="1"/>
</dbReference>
<proteinExistence type="inferred from homology"/>
<dbReference type="CDD" id="cd00165">
    <property type="entry name" value="S4"/>
    <property type="match status" value="1"/>
</dbReference>
<sequence length="245" mass="26215">MARRRADQLLVDRGLVESRSKAQALIMAGLVFSGEKRIAKAGDQIAEETPLEVRGQEHPWVSRGGCKLDHALAYFGLSPEGLIGLDVGASTGGFTDVLLTHGAKMVYAVDVGHGQLAWKLRADPRVVVLEKCNARHLDQSIIPQAPQAIVCDASFIGLRTVLPAALSLAAPDAWAVALIKPQFEAGREHVGAKGVVRDPAVHDAVCNMIAEWWSALPGWTVLGIEASPITGPEGNREFLIAARRV</sequence>
<feature type="domain" description="RNA-binding S4" evidence="4">
    <location>
        <begin position="4"/>
        <end position="66"/>
    </location>
</feature>
<dbReference type="InterPro" id="IPR029063">
    <property type="entry name" value="SAM-dependent_MTases_sf"/>
</dbReference>